<reference evidence="1 2" key="1">
    <citation type="submission" date="2020-07" db="EMBL/GenBank/DDBJ databases">
        <title>Taxonomic proposal: Crassvirales, a new order of highly abundant and diverse bacterial viruses.</title>
        <authorList>
            <person name="Shkoporov A.N."/>
            <person name="Stockdale S.R."/>
            <person name="Guerin E."/>
            <person name="Ross R.P."/>
            <person name="Hill C."/>
        </authorList>
    </citation>
    <scope>NUCLEOTIDE SEQUENCE [LARGE SCALE GENOMIC DNA]</scope>
</reference>
<accession>A0A7M1RXB2</accession>
<dbReference type="KEGG" id="vg:65129550"/>
<keyword evidence="2" id="KW-1185">Reference proteome</keyword>
<dbReference type="EMBL" id="MT774386">
    <property type="protein sequence ID" value="QOR59057.1"/>
    <property type="molecule type" value="Genomic_DNA"/>
</dbReference>
<name>A0A7M1RXB2_9CAUD</name>
<dbReference type="RefSeq" id="YP_010111215.1">
    <property type="nucleotide sequence ID" value="NC_055879.1"/>
</dbReference>
<dbReference type="Proteomes" id="UP000593772">
    <property type="component" value="Segment"/>
</dbReference>
<dbReference type="GeneID" id="65129550"/>
<evidence type="ECO:0000313" key="1">
    <source>
        <dbReference type="EMBL" id="QOR59057.1"/>
    </source>
</evidence>
<organism evidence="1 2">
    <name type="scientific">uncultured phage cr110_1</name>
    <dbReference type="NCBI Taxonomy" id="2772070"/>
    <lineage>
        <taxon>Viruses</taxon>
        <taxon>Duplodnaviria</taxon>
        <taxon>Heunggongvirae</taxon>
        <taxon>Uroviricota</taxon>
        <taxon>Caudoviricetes</taxon>
        <taxon>Crassvirales</taxon>
        <taxon>Intestiviridae</taxon>
        <taxon>Crudevirinae</taxon>
        <taxon>Delmidovirus</taxon>
        <taxon>Delmidovirus intestinihominis</taxon>
    </lineage>
</organism>
<sequence length="289" mass="30739">MRTFLLGSKSDLGTDITALTAGQLAFSALVNGQHTVDSDGTKIKDKGYIFFGKEDAKGGNVIVPIYKNKFSFTKMVYQAADAYTGNFTIPAPTVGDDLTVVVVKKGVQFNERNKWTATMRVKDGQDASACAKELAEQLNNNPASGVKAVAAADKITITAVNKGEDYKIALGDDLFGVAVEETPAVTPLADANYIKDLAMKAAADAGIEYTYQEPANLIYPGYPLNPLAQPDSADAGYTVFTLKFAEPREMKTVDQSINQIVQIALPTDVAAIAKVETILNAIAGVAQLS</sequence>
<proteinExistence type="predicted"/>
<protein>
    <submittedName>
        <fullName evidence="1">Putative tail sheath protein</fullName>
    </submittedName>
</protein>
<evidence type="ECO:0000313" key="2">
    <source>
        <dbReference type="Proteomes" id="UP000593772"/>
    </source>
</evidence>